<proteinExistence type="predicted"/>
<evidence type="ECO:0000256" key="6">
    <source>
        <dbReference type="ARBA" id="ARBA00022898"/>
    </source>
</evidence>
<dbReference type="EMBL" id="LSGP01000017">
    <property type="protein sequence ID" value="KYZ76722.1"/>
    <property type="molecule type" value="Genomic_DNA"/>
</dbReference>
<comment type="cofactor">
    <cofactor evidence="1">
        <name>pyridoxal 5'-phosphate</name>
        <dbReference type="ChEBI" id="CHEBI:597326"/>
    </cofactor>
</comment>
<comment type="catalytic activity">
    <reaction evidence="9">
        <text>O-phospho-L-threonine + H(+) = (R)-1-aminopropan-2-yl phosphate + CO2</text>
        <dbReference type="Rhea" id="RHEA:11492"/>
        <dbReference type="ChEBI" id="CHEBI:15378"/>
        <dbReference type="ChEBI" id="CHEBI:16526"/>
        <dbReference type="ChEBI" id="CHEBI:58563"/>
        <dbReference type="ChEBI" id="CHEBI:58675"/>
        <dbReference type="EC" id="4.1.1.81"/>
    </reaction>
</comment>
<dbReference type="GO" id="GO:0009236">
    <property type="term" value="P:cobalamin biosynthetic process"/>
    <property type="evidence" value="ECO:0007669"/>
    <property type="project" value="UniProtKB-UniPathway"/>
</dbReference>
<dbReference type="InterPro" id="IPR015421">
    <property type="entry name" value="PyrdxlP-dep_Trfase_major"/>
</dbReference>
<keyword evidence="6" id="KW-0663">Pyridoxal phosphate</keyword>
<dbReference type="GO" id="GO:0030170">
    <property type="term" value="F:pyridoxal phosphate binding"/>
    <property type="evidence" value="ECO:0007669"/>
    <property type="project" value="InterPro"/>
</dbReference>
<dbReference type="InterPro" id="IPR015422">
    <property type="entry name" value="PyrdxlP-dep_Trfase_small"/>
</dbReference>
<keyword evidence="5" id="KW-0169">Cobalamin biosynthesis</keyword>
<dbReference type="Gene3D" id="3.90.1150.10">
    <property type="entry name" value="Aspartate Aminotransferase, domain 1"/>
    <property type="match status" value="1"/>
</dbReference>
<dbReference type="Proteomes" id="UP000076268">
    <property type="component" value="Unassembled WGS sequence"/>
</dbReference>
<dbReference type="UniPathway" id="UPA00148"/>
<evidence type="ECO:0000256" key="2">
    <source>
        <dbReference type="ARBA" id="ARBA00003444"/>
    </source>
</evidence>
<dbReference type="InterPro" id="IPR005860">
    <property type="entry name" value="CobD"/>
</dbReference>
<dbReference type="SUPFAM" id="SSF53383">
    <property type="entry name" value="PLP-dependent transferases"/>
    <property type="match status" value="1"/>
</dbReference>
<comment type="pathway">
    <text evidence="3">Cofactor biosynthesis; adenosylcobalamin biosynthesis.</text>
</comment>
<evidence type="ECO:0000256" key="3">
    <source>
        <dbReference type="ARBA" id="ARBA00004953"/>
    </source>
</evidence>
<evidence type="ECO:0000313" key="11">
    <source>
        <dbReference type="EMBL" id="KYZ76722.1"/>
    </source>
</evidence>
<dbReference type="Pfam" id="PF00155">
    <property type="entry name" value="Aminotran_1_2"/>
    <property type="match status" value="1"/>
</dbReference>
<gene>
    <name evidence="11" type="ORF">AXX12_09930</name>
</gene>
<dbReference type="CDD" id="cd00609">
    <property type="entry name" value="AAT_like"/>
    <property type="match status" value="1"/>
</dbReference>
<sequence length="361" mass="40147">MQHFEHGGNLYAAARQTGANLSEYLDFSANINPLGIPTSVRQALAMSLDSIIHYPDTEAAMFKQAVSQHYRVPVETITAGNGAVELLYVLCHVIKPRRVLIPAPAFSEYERAARAARAEIEYFFLQSEAGFAVAIEEIISALPTVDMVFLGNPNNPTGVLVENRQIETLLAAAKECNVTVVVDESFLDFLPEDSMYTCRPLLRKYPNLFILHSLTKFYAMPGLRLGFALTNPDLTGLLHLGKDPWNVNCLAQIAGVTALNDSDYRQQSRRLLADEINLFYQGLADIPGLKVYPPTVNFILIDITGAGMMATNLRKAMMENKVLIRDCSNYPGLSPFFIRVAIKQPKQNRLLLKVLRQALTK</sequence>
<feature type="domain" description="Aminotransferase class I/classII large" evidence="10">
    <location>
        <begin position="23"/>
        <end position="353"/>
    </location>
</feature>
<dbReference type="PANTHER" id="PTHR42885:SF1">
    <property type="entry name" value="THREONINE-PHOSPHATE DECARBOXYLASE"/>
    <property type="match status" value="1"/>
</dbReference>
<dbReference type="PROSITE" id="PS00105">
    <property type="entry name" value="AA_TRANSFER_CLASS_1"/>
    <property type="match status" value="1"/>
</dbReference>
<keyword evidence="7" id="KW-0456">Lyase</keyword>
<evidence type="ECO:0000313" key="12">
    <source>
        <dbReference type="Proteomes" id="UP000076268"/>
    </source>
</evidence>
<dbReference type="Gene3D" id="3.40.640.10">
    <property type="entry name" value="Type I PLP-dependent aspartate aminotransferase-like (Major domain)"/>
    <property type="match status" value="1"/>
</dbReference>
<dbReference type="RefSeq" id="WP_066242673.1">
    <property type="nucleotide sequence ID" value="NZ_LSGP01000017.1"/>
</dbReference>
<evidence type="ECO:0000256" key="7">
    <source>
        <dbReference type="ARBA" id="ARBA00023239"/>
    </source>
</evidence>
<evidence type="ECO:0000256" key="1">
    <source>
        <dbReference type="ARBA" id="ARBA00001933"/>
    </source>
</evidence>
<reference evidence="11 12" key="1">
    <citation type="submission" date="2016-02" db="EMBL/GenBank/DDBJ databases">
        <title>Anaerosporomusa subterraneum gen. nov., sp. nov., a spore-forming obligate anaerobe isolated from saprolite.</title>
        <authorList>
            <person name="Choi J.K."/>
            <person name="Shah M."/>
            <person name="Yee N."/>
        </authorList>
    </citation>
    <scope>NUCLEOTIDE SEQUENCE [LARGE SCALE GENOMIC DNA]</scope>
    <source>
        <strain evidence="11 12">RU4</strain>
    </source>
</reference>
<accession>A0A154BRY3</accession>
<dbReference type="InterPro" id="IPR004839">
    <property type="entry name" value="Aminotransferase_I/II_large"/>
</dbReference>
<dbReference type="InterPro" id="IPR004838">
    <property type="entry name" value="NHTrfase_class1_PyrdxlP-BS"/>
</dbReference>
<dbReference type="NCBIfam" id="TIGR01140">
    <property type="entry name" value="L_thr_O3P_dcar"/>
    <property type="match status" value="1"/>
</dbReference>
<keyword evidence="12" id="KW-1185">Reference proteome</keyword>
<name>A0A154BRY3_ANASB</name>
<dbReference type="STRING" id="1794912.AXX12_09930"/>
<dbReference type="GO" id="GO:0048472">
    <property type="term" value="F:threonine-phosphate decarboxylase activity"/>
    <property type="evidence" value="ECO:0007669"/>
    <property type="project" value="UniProtKB-EC"/>
</dbReference>
<dbReference type="InterPro" id="IPR015424">
    <property type="entry name" value="PyrdxlP-dep_Trfase"/>
</dbReference>
<dbReference type="EC" id="4.1.1.81" evidence="4"/>
<evidence type="ECO:0000256" key="4">
    <source>
        <dbReference type="ARBA" id="ARBA00012285"/>
    </source>
</evidence>
<protein>
    <recommendedName>
        <fullName evidence="4">threonine-phosphate decarboxylase</fullName>
        <ecNumber evidence="4">4.1.1.81</ecNumber>
    </recommendedName>
    <alternativeName>
        <fullName evidence="8">L-threonine-O-3-phosphate decarboxylase</fullName>
    </alternativeName>
</protein>
<comment type="function">
    <text evidence="2">Decarboxylates L-threonine-O-3-phosphate to yield (R)-1-amino-2-propanol O-2-phosphate, the precursor for the linkage between the nucleotide loop and the corrin ring in cobalamin.</text>
</comment>
<comment type="caution">
    <text evidence="11">The sequence shown here is derived from an EMBL/GenBank/DDBJ whole genome shotgun (WGS) entry which is preliminary data.</text>
</comment>
<evidence type="ECO:0000256" key="5">
    <source>
        <dbReference type="ARBA" id="ARBA00022573"/>
    </source>
</evidence>
<evidence type="ECO:0000256" key="8">
    <source>
        <dbReference type="ARBA" id="ARBA00029996"/>
    </source>
</evidence>
<dbReference type="AlphaFoldDB" id="A0A154BRY3"/>
<evidence type="ECO:0000259" key="10">
    <source>
        <dbReference type="Pfam" id="PF00155"/>
    </source>
</evidence>
<evidence type="ECO:0000256" key="9">
    <source>
        <dbReference type="ARBA" id="ARBA00048531"/>
    </source>
</evidence>
<organism evidence="11 12">
    <name type="scientific">Anaerosporomusa subterranea</name>
    <dbReference type="NCBI Taxonomy" id="1794912"/>
    <lineage>
        <taxon>Bacteria</taxon>
        <taxon>Bacillati</taxon>
        <taxon>Bacillota</taxon>
        <taxon>Negativicutes</taxon>
        <taxon>Acetonemataceae</taxon>
        <taxon>Anaerosporomusa</taxon>
    </lineage>
</organism>
<dbReference type="PANTHER" id="PTHR42885">
    <property type="entry name" value="HISTIDINOL-PHOSPHATE AMINOTRANSFERASE-RELATED"/>
    <property type="match status" value="1"/>
</dbReference>